<accession>A0A718RTJ6</accession>
<sequence>MNILYTESSRNIGGQEFQAVAQMVAMKRAGHQVMLACRENSGIAEEAAKHGLRIMYIPFRNSLHLPSVCALRREIRSFCPDIAVCHSGHDSNIVALTRATLPGRAGRFCIIRQKTYLTCKLRIFSLNHMCDAIVVPSRAMKQALEQAGCQRHIRVIPPGFDFERLHQELALPLPAHVQHWLNARDDVPVIVQAGMLRPEKGHDFMLNILSRLKQEGYRFRWLIAGSGRPEEEEKLRAGIVRRGMEDNVLMCGRLVPLAPVWQVASLMVMPSRHESFGMVVAEAAGCGIPVIASDVGGIPEIIQHGWTGTLLPPDDPEAWSDALRAFFDEPGPYLDMAYRARKDMDRCFDIKHTIQKLLSTGELYKSINRELLSLFNSKT</sequence>
<dbReference type="CDD" id="cd03811">
    <property type="entry name" value="GT4_GT28_WabH-like"/>
    <property type="match status" value="1"/>
</dbReference>
<protein>
    <submittedName>
        <fullName evidence="2">Glycosyltransferase</fullName>
    </submittedName>
</protein>
<dbReference type="InterPro" id="IPR028098">
    <property type="entry name" value="Glyco_trans_4-like_N"/>
</dbReference>
<comment type="caution">
    <text evidence="2">The sequence shown here is derived from an EMBL/GenBank/DDBJ whole genome shotgun (WGS) entry which is preliminary data.</text>
</comment>
<evidence type="ECO:0000313" key="2">
    <source>
        <dbReference type="EMBL" id="HAD6716147.1"/>
    </source>
</evidence>
<proteinExistence type="predicted"/>
<dbReference type="Pfam" id="PF13692">
    <property type="entry name" value="Glyco_trans_1_4"/>
    <property type="match status" value="1"/>
</dbReference>
<dbReference type="AlphaFoldDB" id="A0A718RTJ6"/>
<dbReference type="InterPro" id="IPR050194">
    <property type="entry name" value="Glycosyltransferase_grp1"/>
</dbReference>
<name>A0A718RTJ6_SALTS</name>
<dbReference type="EMBL" id="DAAPLT010000007">
    <property type="protein sequence ID" value="HAD6716147.1"/>
    <property type="molecule type" value="Genomic_DNA"/>
</dbReference>
<dbReference type="Gene3D" id="3.40.50.2000">
    <property type="entry name" value="Glycogen Phosphorylase B"/>
    <property type="match status" value="2"/>
</dbReference>
<reference evidence="2" key="1">
    <citation type="journal article" date="2018" name="Genome Biol.">
        <title>SKESA: strategic k-mer extension for scrupulous assemblies.</title>
        <authorList>
            <person name="Souvorov A."/>
            <person name="Agarwala R."/>
            <person name="Lipman D.J."/>
        </authorList>
    </citation>
    <scope>NUCLEOTIDE SEQUENCE</scope>
    <source>
        <strain evidence="2">SL1344</strain>
    </source>
</reference>
<keyword evidence="2" id="KW-0808">Transferase</keyword>
<dbReference type="PANTHER" id="PTHR45947:SF3">
    <property type="entry name" value="SULFOQUINOVOSYL TRANSFERASE SQD2"/>
    <property type="match status" value="1"/>
</dbReference>
<evidence type="ECO:0000259" key="1">
    <source>
        <dbReference type="Pfam" id="PF13439"/>
    </source>
</evidence>
<dbReference type="GO" id="GO:0016757">
    <property type="term" value="F:glycosyltransferase activity"/>
    <property type="evidence" value="ECO:0007669"/>
    <property type="project" value="TreeGrafter"/>
</dbReference>
<reference evidence="2" key="2">
    <citation type="submission" date="2019-01" db="EMBL/GenBank/DDBJ databases">
        <authorList>
            <consortium name="NCBI Pathogen Detection Project"/>
        </authorList>
    </citation>
    <scope>NUCLEOTIDE SEQUENCE</scope>
    <source>
        <strain evidence="2">SL1344</strain>
    </source>
</reference>
<organism evidence="2">
    <name type="scientific">Salmonella typhimurium (strain SL1344)</name>
    <dbReference type="NCBI Taxonomy" id="216597"/>
    <lineage>
        <taxon>Bacteria</taxon>
        <taxon>Pseudomonadati</taxon>
        <taxon>Pseudomonadota</taxon>
        <taxon>Gammaproteobacteria</taxon>
        <taxon>Enterobacterales</taxon>
        <taxon>Enterobacteriaceae</taxon>
        <taxon>Salmonella</taxon>
    </lineage>
</organism>
<gene>
    <name evidence="2" type="ORF">G1X19_10875</name>
</gene>
<dbReference type="Pfam" id="PF13439">
    <property type="entry name" value="Glyco_transf_4"/>
    <property type="match status" value="1"/>
</dbReference>
<dbReference type="PANTHER" id="PTHR45947">
    <property type="entry name" value="SULFOQUINOVOSYL TRANSFERASE SQD2"/>
    <property type="match status" value="1"/>
</dbReference>
<feature type="domain" description="Glycosyltransferase subfamily 4-like N-terminal" evidence="1">
    <location>
        <begin position="12"/>
        <end position="164"/>
    </location>
</feature>
<dbReference type="SUPFAM" id="SSF53756">
    <property type="entry name" value="UDP-Glycosyltransferase/glycogen phosphorylase"/>
    <property type="match status" value="1"/>
</dbReference>